<dbReference type="AlphaFoldDB" id="A0A420XIR2"/>
<dbReference type="PRINTS" id="PR00070">
    <property type="entry name" value="DHFR"/>
</dbReference>
<evidence type="ECO:0000313" key="11">
    <source>
        <dbReference type="EMBL" id="RKR77041.1"/>
    </source>
</evidence>
<dbReference type="GO" id="GO:0070401">
    <property type="term" value="F:NADP+ binding"/>
    <property type="evidence" value="ECO:0007669"/>
    <property type="project" value="UniProtKB-ARBA"/>
</dbReference>
<dbReference type="InterPro" id="IPR024072">
    <property type="entry name" value="DHFR-like_dom_sf"/>
</dbReference>
<keyword evidence="5 8" id="KW-0521">NADP</keyword>
<dbReference type="GO" id="GO:0046654">
    <property type="term" value="P:tetrahydrofolate biosynthetic process"/>
    <property type="evidence" value="ECO:0007669"/>
    <property type="project" value="UniProtKB-UniPathway"/>
</dbReference>
<evidence type="ECO:0000256" key="6">
    <source>
        <dbReference type="ARBA" id="ARBA00023002"/>
    </source>
</evidence>
<name>A0A420XIR2_9PAST</name>
<dbReference type="InterPro" id="IPR012259">
    <property type="entry name" value="DHFR"/>
</dbReference>
<accession>A0A420XIR2</accession>
<sequence>MQISLIVARTLNHVIGKNNAMPWHLPADLAWFKKNTLGKPVIMGRKTYQSIGRLLPNRPNIILSRSDFDIEGAYTAKTLEQAVELAKSFANVDEIMIIGGGELFKQAMPLATKLYITEIQANIDGDTFFEFKENDWKLEKEEFSKIDEKNDHVCHFMIFSRKKEF</sequence>
<dbReference type="GO" id="GO:0004146">
    <property type="term" value="F:dihydrofolate reductase activity"/>
    <property type="evidence" value="ECO:0007669"/>
    <property type="project" value="UniProtKB-EC"/>
</dbReference>
<dbReference type="SUPFAM" id="SSF53597">
    <property type="entry name" value="Dihydrofolate reductase-like"/>
    <property type="match status" value="1"/>
</dbReference>
<dbReference type="EMBL" id="RBJC01000004">
    <property type="protein sequence ID" value="RKR77041.1"/>
    <property type="molecule type" value="Genomic_DNA"/>
</dbReference>
<dbReference type="EC" id="1.5.1.3" evidence="3 8"/>
<evidence type="ECO:0000256" key="5">
    <source>
        <dbReference type="ARBA" id="ARBA00022857"/>
    </source>
</evidence>
<dbReference type="InterPro" id="IPR001796">
    <property type="entry name" value="DHFR_dom"/>
</dbReference>
<dbReference type="PANTHER" id="PTHR48069:SF3">
    <property type="entry name" value="DIHYDROFOLATE REDUCTASE"/>
    <property type="match status" value="1"/>
</dbReference>
<evidence type="ECO:0000259" key="10">
    <source>
        <dbReference type="PROSITE" id="PS51330"/>
    </source>
</evidence>
<dbReference type="Pfam" id="PF00186">
    <property type="entry name" value="DHFR_1"/>
    <property type="match status" value="1"/>
</dbReference>
<evidence type="ECO:0000256" key="4">
    <source>
        <dbReference type="ARBA" id="ARBA00022563"/>
    </source>
</evidence>
<dbReference type="InterPro" id="IPR017925">
    <property type="entry name" value="DHFR_CS"/>
</dbReference>
<dbReference type="PROSITE" id="PS00075">
    <property type="entry name" value="DHFR_1"/>
    <property type="match status" value="1"/>
</dbReference>
<organism evidence="11 12">
    <name type="scientific">Otariodibacter oris</name>
    <dbReference type="NCBI Taxonomy" id="1032623"/>
    <lineage>
        <taxon>Bacteria</taxon>
        <taxon>Pseudomonadati</taxon>
        <taxon>Pseudomonadota</taxon>
        <taxon>Gammaproteobacteria</taxon>
        <taxon>Pasteurellales</taxon>
        <taxon>Pasteurellaceae</taxon>
        <taxon>Otariodibacter</taxon>
    </lineage>
</organism>
<dbReference type="PIRSF" id="PIRSF000194">
    <property type="entry name" value="DHFR"/>
    <property type="match status" value="1"/>
</dbReference>
<dbReference type="GO" id="GO:0005829">
    <property type="term" value="C:cytosol"/>
    <property type="evidence" value="ECO:0007669"/>
    <property type="project" value="TreeGrafter"/>
</dbReference>
<dbReference type="PROSITE" id="PS51330">
    <property type="entry name" value="DHFR_2"/>
    <property type="match status" value="1"/>
</dbReference>
<dbReference type="RefSeq" id="WP_121121396.1">
    <property type="nucleotide sequence ID" value="NZ_CP016604.1"/>
</dbReference>
<dbReference type="CDD" id="cd00209">
    <property type="entry name" value="DHFR"/>
    <property type="match status" value="1"/>
</dbReference>
<dbReference type="GO" id="GO:0006730">
    <property type="term" value="P:one-carbon metabolic process"/>
    <property type="evidence" value="ECO:0007669"/>
    <property type="project" value="UniProtKB-KW"/>
</dbReference>
<dbReference type="PANTHER" id="PTHR48069">
    <property type="entry name" value="DIHYDROFOLATE REDUCTASE"/>
    <property type="match status" value="1"/>
</dbReference>
<dbReference type="OrthoDB" id="9804315at2"/>
<feature type="domain" description="DHFR" evidence="10">
    <location>
        <begin position="2"/>
        <end position="161"/>
    </location>
</feature>
<comment type="similarity">
    <text evidence="2 8 9">Belongs to the dihydrofolate reductase family.</text>
</comment>
<reference evidence="11 12" key="1">
    <citation type="submission" date="2018-10" db="EMBL/GenBank/DDBJ databases">
        <title>Genomic Encyclopedia of Type Strains, Phase IV (KMG-IV): sequencing the most valuable type-strain genomes for metagenomic binning, comparative biology and taxonomic classification.</title>
        <authorList>
            <person name="Goeker M."/>
        </authorList>
    </citation>
    <scope>NUCLEOTIDE SEQUENCE [LARGE SCALE GENOMIC DNA]</scope>
    <source>
        <strain evidence="11 12">DSM 23800</strain>
    </source>
</reference>
<evidence type="ECO:0000256" key="9">
    <source>
        <dbReference type="RuleBase" id="RU004474"/>
    </source>
</evidence>
<dbReference type="Proteomes" id="UP000280099">
    <property type="component" value="Unassembled WGS sequence"/>
</dbReference>
<dbReference type="UniPathway" id="UPA00077">
    <property type="reaction ID" value="UER00158"/>
</dbReference>
<evidence type="ECO:0000256" key="1">
    <source>
        <dbReference type="ARBA" id="ARBA00004903"/>
    </source>
</evidence>
<comment type="pathway">
    <text evidence="1 8">Cofactor biosynthesis; tetrahydrofolate biosynthesis; 5,6,7,8-tetrahydrofolate from 7,8-dihydrofolate: step 1/1.</text>
</comment>
<dbReference type="GO" id="GO:0046452">
    <property type="term" value="P:dihydrofolate metabolic process"/>
    <property type="evidence" value="ECO:0007669"/>
    <property type="project" value="TreeGrafter"/>
</dbReference>
<proteinExistence type="inferred from homology"/>
<comment type="caution">
    <text evidence="11">The sequence shown here is derived from an EMBL/GenBank/DDBJ whole genome shotgun (WGS) entry which is preliminary data.</text>
</comment>
<keyword evidence="6 8" id="KW-0560">Oxidoreductase</keyword>
<gene>
    <name evidence="11" type="ORF">DES31_0360</name>
</gene>
<evidence type="ECO:0000256" key="2">
    <source>
        <dbReference type="ARBA" id="ARBA00009539"/>
    </source>
</evidence>
<comment type="function">
    <text evidence="7 8">Key enzyme in folate metabolism. Catalyzes an essential reaction for de novo glycine and purine synthesis, and for DNA precursor synthesis.</text>
</comment>
<evidence type="ECO:0000313" key="12">
    <source>
        <dbReference type="Proteomes" id="UP000280099"/>
    </source>
</evidence>
<dbReference type="NCBIfam" id="NF008037">
    <property type="entry name" value="PRK10769.1"/>
    <property type="match status" value="1"/>
</dbReference>
<protein>
    <recommendedName>
        <fullName evidence="3 8">Dihydrofolate reductase</fullName>
        <ecNumber evidence="3 8">1.5.1.3</ecNumber>
    </recommendedName>
</protein>
<keyword evidence="4 8" id="KW-0554">One-carbon metabolism</keyword>
<evidence type="ECO:0000256" key="8">
    <source>
        <dbReference type="PIRNR" id="PIRNR000194"/>
    </source>
</evidence>
<evidence type="ECO:0000256" key="3">
    <source>
        <dbReference type="ARBA" id="ARBA00012856"/>
    </source>
</evidence>
<dbReference type="Gene3D" id="3.40.430.10">
    <property type="entry name" value="Dihydrofolate Reductase, subunit A"/>
    <property type="match status" value="1"/>
</dbReference>
<keyword evidence="12" id="KW-1185">Reference proteome</keyword>
<dbReference type="FunFam" id="3.40.430.10:FF:000001">
    <property type="entry name" value="Dihydrofolate reductase"/>
    <property type="match status" value="1"/>
</dbReference>
<dbReference type="GO" id="GO:0046655">
    <property type="term" value="P:folic acid metabolic process"/>
    <property type="evidence" value="ECO:0007669"/>
    <property type="project" value="TreeGrafter"/>
</dbReference>
<comment type="catalytic activity">
    <reaction evidence="8">
        <text>(6S)-5,6,7,8-tetrahydrofolate + NADP(+) = 7,8-dihydrofolate + NADPH + H(+)</text>
        <dbReference type="Rhea" id="RHEA:15009"/>
        <dbReference type="ChEBI" id="CHEBI:15378"/>
        <dbReference type="ChEBI" id="CHEBI:57451"/>
        <dbReference type="ChEBI" id="CHEBI:57453"/>
        <dbReference type="ChEBI" id="CHEBI:57783"/>
        <dbReference type="ChEBI" id="CHEBI:58349"/>
        <dbReference type="EC" id="1.5.1.3"/>
    </reaction>
</comment>
<evidence type="ECO:0000256" key="7">
    <source>
        <dbReference type="ARBA" id="ARBA00025067"/>
    </source>
</evidence>